<dbReference type="PANTHER" id="PTHR44591:SF19">
    <property type="entry name" value="TWO-COMPONENT RESPONSE REGULATOR-RELATED"/>
    <property type="match status" value="1"/>
</dbReference>
<dbReference type="Gene3D" id="3.40.50.2300">
    <property type="match status" value="1"/>
</dbReference>
<evidence type="ECO:0000256" key="1">
    <source>
        <dbReference type="ARBA" id="ARBA00022553"/>
    </source>
</evidence>
<dbReference type="InterPro" id="IPR029016">
    <property type="entry name" value="GAF-like_dom_sf"/>
</dbReference>
<dbReference type="SUPFAM" id="SSF55781">
    <property type="entry name" value="GAF domain-like"/>
    <property type="match status" value="2"/>
</dbReference>
<keyword evidence="2" id="KW-0808">Transferase</keyword>
<dbReference type="SMART" id="SM00448">
    <property type="entry name" value="REC"/>
    <property type="match status" value="1"/>
</dbReference>
<dbReference type="HOGENOM" id="CLU_397222_0_0_2"/>
<evidence type="ECO:0000256" key="4">
    <source>
        <dbReference type="PROSITE-ProRule" id="PRU00169"/>
    </source>
</evidence>
<dbReference type="InterPro" id="IPR011006">
    <property type="entry name" value="CheY-like_superfamily"/>
</dbReference>
<dbReference type="EMBL" id="CM001436">
    <property type="protein sequence ID" value="EHQ36542.1"/>
    <property type="molecule type" value="Genomic_DNA"/>
</dbReference>
<dbReference type="InterPro" id="IPR003018">
    <property type="entry name" value="GAF"/>
</dbReference>
<keyword evidence="3" id="KW-0418">Kinase</keyword>
<dbReference type="PANTHER" id="PTHR44591">
    <property type="entry name" value="STRESS RESPONSE REGULATOR PROTEIN 1"/>
    <property type="match status" value="1"/>
</dbReference>
<accession>H1Z3C7</accession>
<gene>
    <name evidence="6" type="ORF">Metlim_2495</name>
</gene>
<dbReference type="InParanoid" id="H1Z3C7"/>
<sequence>MEAEEINKILYVDDEPALLEVTKLFLEQKYNIPVETKNSPEEALKYLTTETVDLIISDYEMPDMNGIEFLKISKEKYPKIPFIIYTGKGREEVVIEALNNGAEYYIQKGGEPKSQFAELSHKIRTAIEKKKAEEKLIRDEKRFETLLEFTNRSTSDLRSLMDYALEENITNTESTHGYFAFVEEENNLLRMYSWSKNAMDECRIKDIAREFSIPKTGLWGEPIRERRAIITNDYSKDNPGKKGLPKGHVAIKRHLGVPIFDGEKIVMLAGVANKENEYDESDIRQITLLMKGLWNIIRHHEYEKKIETAKNELRDIKAAISSDHSINNEKEENGLPSISSEIPKAVTDENFRDKSHLNLKKLQDLQNSLSEVLGVSMVVLSPDGRPLTEISKSGSICDILGHNYEKAAEICKEHLVRAIENINRNNTPKTWECEATGLMCGAFPVNIPEVSAGMWCIRNCRINTGYEKIDRFLRSVQADEETSRQIRDEYSAQKIYSESEFKKIVSLIWYLNIYLSHIEDLNLRMLKEAETRESYYETSGKLKEAGLKILRSDSTDDIFRITLITAIDISGMDCGALYSYDEKSDQMHLRHYTGVTEKFITERDKSGLINRYYDIILKGDSIYKSCRNTGKSGEESITRENIKTYGIIPIIHYSGIKGCIVVASHTADRIEYDKKLMLEALAAQIAPGFIKEQ</sequence>
<feature type="domain" description="Response regulatory" evidence="5">
    <location>
        <begin position="8"/>
        <end position="123"/>
    </location>
</feature>
<evidence type="ECO:0000259" key="5">
    <source>
        <dbReference type="PROSITE" id="PS50110"/>
    </source>
</evidence>
<dbReference type="Pfam" id="PF13185">
    <property type="entry name" value="GAF_2"/>
    <property type="match status" value="1"/>
</dbReference>
<dbReference type="SUPFAM" id="SSF52172">
    <property type="entry name" value="CheY-like"/>
    <property type="match status" value="1"/>
</dbReference>
<dbReference type="RefSeq" id="WP_004078919.1">
    <property type="nucleotide sequence ID" value="NZ_CM001436.1"/>
</dbReference>
<evidence type="ECO:0000256" key="3">
    <source>
        <dbReference type="ARBA" id="ARBA00022777"/>
    </source>
</evidence>
<keyword evidence="1 4" id="KW-0597">Phosphoprotein</keyword>
<dbReference type="Gene3D" id="3.30.450.40">
    <property type="match status" value="2"/>
</dbReference>
<dbReference type="GO" id="GO:0016301">
    <property type="term" value="F:kinase activity"/>
    <property type="evidence" value="ECO:0007669"/>
    <property type="project" value="UniProtKB-KW"/>
</dbReference>
<dbReference type="InterPro" id="IPR001789">
    <property type="entry name" value="Sig_transdc_resp-reg_receiver"/>
</dbReference>
<organism evidence="6 7">
    <name type="scientific">Methanoplanus limicola DSM 2279</name>
    <dbReference type="NCBI Taxonomy" id="937775"/>
    <lineage>
        <taxon>Archaea</taxon>
        <taxon>Methanobacteriati</taxon>
        <taxon>Methanobacteriota</taxon>
        <taxon>Stenosarchaea group</taxon>
        <taxon>Methanomicrobia</taxon>
        <taxon>Methanomicrobiales</taxon>
        <taxon>Methanomicrobiaceae</taxon>
        <taxon>Methanoplanus</taxon>
    </lineage>
</organism>
<protein>
    <submittedName>
        <fullName evidence="6">Response regulator receiver modulated GAF sensor protein</fullName>
    </submittedName>
</protein>
<dbReference type="GO" id="GO:0000160">
    <property type="term" value="P:phosphorelay signal transduction system"/>
    <property type="evidence" value="ECO:0007669"/>
    <property type="project" value="InterPro"/>
</dbReference>
<reference evidence="6 7" key="1">
    <citation type="submission" date="2011-10" db="EMBL/GenBank/DDBJ databases">
        <title>The Improved High-Quality Draft genome of Methanoplanus limicola DSM 2279.</title>
        <authorList>
            <consortium name="US DOE Joint Genome Institute (JGI-PGF)"/>
            <person name="Lucas S."/>
            <person name="Copeland A."/>
            <person name="Lapidus A."/>
            <person name="Glavina del Rio T."/>
            <person name="Dalin E."/>
            <person name="Tice H."/>
            <person name="Bruce D."/>
            <person name="Goodwin L."/>
            <person name="Pitluck S."/>
            <person name="Peters L."/>
            <person name="Mikhailova N."/>
            <person name="Lu M."/>
            <person name="Kyrpides N."/>
            <person name="Mavromatis K."/>
            <person name="Ivanova N."/>
            <person name="Markowitz V."/>
            <person name="Cheng J.-F."/>
            <person name="Hugenholtz P."/>
            <person name="Woyke T."/>
            <person name="Wu D."/>
            <person name="Wirth R."/>
            <person name="Brambilla E.-M."/>
            <person name="Klenk H.-P."/>
            <person name="Eisen J.A."/>
        </authorList>
    </citation>
    <scope>NUCLEOTIDE SEQUENCE [LARGE SCALE GENOMIC DNA]</scope>
    <source>
        <strain evidence="6 7">DSM 2279</strain>
    </source>
</reference>
<name>H1Z3C7_9EURY</name>
<dbReference type="AlphaFoldDB" id="H1Z3C7"/>
<evidence type="ECO:0000256" key="2">
    <source>
        <dbReference type="ARBA" id="ARBA00022679"/>
    </source>
</evidence>
<dbReference type="STRING" id="937775.Metlim_2495"/>
<evidence type="ECO:0000313" key="7">
    <source>
        <dbReference type="Proteomes" id="UP000005741"/>
    </source>
</evidence>
<proteinExistence type="predicted"/>
<keyword evidence="7" id="KW-1185">Reference proteome</keyword>
<dbReference type="InterPro" id="IPR050595">
    <property type="entry name" value="Bact_response_regulator"/>
</dbReference>
<dbReference type="Pfam" id="PF10114">
    <property type="entry name" value="PocR"/>
    <property type="match status" value="1"/>
</dbReference>
<feature type="modified residue" description="4-aspartylphosphate" evidence="4">
    <location>
        <position position="58"/>
    </location>
</feature>
<dbReference type="OrthoDB" id="8127at2157"/>
<dbReference type="SMART" id="SM00065">
    <property type="entry name" value="GAF"/>
    <property type="match status" value="1"/>
</dbReference>
<dbReference type="InterPro" id="IPR018771">
    <property type="entry name" value="PocR_dom"/>
</dbReference>
<dbReference type="PROSITE" id="PS50110">
    <property type="entry name" value="RESPONSE_REGULATORY"/>
    <property type="match status" value="1"/>
</dbReference>
<dbReference type="Pfam" id="PF00072">
    <property type="entry name" value="Response_reg"/>
    <property type="match status" value="1"/>
</dbReference>
<evidence type="ECO:0000313" key="6">
    <source>
        <dbReference type="EMBL" id="EHQ36542.1"/>
    </source>
</evidence>
<dbReference type="Proteomes" id="UP000005741">
    <property type="component" value="Chromosome"/>
</dbReference>